<accession>A0AAV1S645</accession>
<dbReference type="PROSITE" id="PS00194">
    <property type="entry name" value="THIOREDOXIN_1"/>
    <property type="match status" value="1"/>
</dbReference>
<dbReference type="Pfam" id="PF00085">
    <property type="entry name" value="Thioredoxin"/>
    <property type="match status" value="1"/>
</dbReference>
<keyword evidence="1" id="KW-1015">Disulfide bond</keyword>
<feature type="domain" description="Thioredoxin" evidence="3">
    <location>
        <begin position="1"/>
        <end position="90"/>
    </location>
</feature>
<dbReference type="InterPro" id="IPR036249">
    <property type="entry name" value="Thioredoxin-like_sf"/>
</dbReference>
<keyword evidence="5" id="KW-1185">Reference proteome</keyword>
<dbReference type="CDD" id="cd02947">
    <property type="entry name" value="TRX_family"/>
    <property type="match status" value="1"/>
</dbReference>
<evidence type="ECO:0000313" key="5">
    <source>
        <dbReference type="Proteomes" id="UP001314170"/>
    </source>
</evidence>
<dbReference type="SUPFAM" id="SSF52833">
    <property type="entry name" value="Thioredoxin-like"/>
    <property type="match status" value="1"/>
</dbReference>
<comment type="similarity">
    <text evidence="2">Belongs to the thioredoxin family. Plant F-type subfamily.</text>
</comment>
<dbReference type="PROSITE" id="PS51352">
    <property type="entry name" value="THIOREDOXIN_2"/>
    <property type="match status" value="1"/>
</dbReference>
<evidence type="ECO:0000313" key="4">
    <source>
        <dbReference type="EMBL" id="CAK7346303.1"/>
    </source>
</evidence>
<protein>
    <recommendedName>
        <fullName evidence="3">Thioredoxin domain-containing protein</fullName>
    </recommendedName>
</protein>
<dbReference type="Gene3D" id="3.40.30.10">
    <property type="entry name" value="Glutaredoxin"/>
    <property type="match status" value="1"/>
</dbReference>
<dbReference type="PANTHER" id="PTHR46115">
    <property type="entry name" value="THIOREDOXIN-LIKE PROTEIN 1"/>
    <property type="match status" value="1"/>
</dbReference>
<dbReference type="EMBL" id="CAWUPB010001173">
    <property type="protein sequence ID" value="CAK7346303.1"/>
    <property type="molecule type" value="Genomic_DNA"/>
</dbReference>
<gene>
    <name evidence="4" type="ORF">DCAF_LOCUS18976</name>
</gene>
<name>A0AAV1S645_9ROSI</name>
<dbReference type="AlphaFoldDB" id="A0AAV1S645"/>
<evidence type="ECO:0000256" key="2">
    <source>
        <dbReference type="ARBA" id="ARBA00038337"/>
    </source>
</evidence>
<proteinExistence type="inferred from homology"/>
<dbReference type="InterPro" id="IPR017937">
    <property type="entry name" value="Thioredoxin_CS"/>
</dbReference>
<sequence length="90" mass="9780">MLGTSSLRSEKGLNTLIVVDFTAAWCGPCKLIAPAVENLAKKLPNVTFLKVDVDELKEHDGKEHIYKNTADYDVGKKTAKSVSKMVGSNT</sequence>
<organism evidence="4 5">
    <name type="scientific">Dovyalis caffra</name>
    <dbReference type="NCBI Taxonomy" id="77055"/>
    <lineage>
        <taxon>Eukaryota</taxon>
        <taxon>Viridiplantae</taxon>
        <taxon>Streptophyta</taxon>
        <taxon>Embryophyta</taxon>
        <taxon>Tracheophyta</taxon>
        <taxon>Spermatophyta</taxon>
        <taxon>Magnoliopsida</taxon>
        <taxon>eudicotyledons</taxon>
        <taxon>Gunneridae</taxon>
        <taxon>Pentapetalae</taxon>
        <taxon>rosids</taxon>
        <taxon>fabids</taxon>
        <taxon>Malpighiales</taxon>
        <taxon>Salicaceae</taxon>
        <taxon>Flacourtieae</taxon>
        <taxon>Dovyalis</taxon>
    </lineage>
</organism>
<evidence type="ECO:0000256" key="1">
    <source>
        <dbReference type="ARBA" id="ARBA00023157"/>
    </source>
</evidence>
<evidence type="ECO:0000259" key="3">
    <source>
        <dbReference type="PROSITE" id="PS51352"/>
    </source>
</evidence>
<dbReference type="InterPro" id="IPR013766">
    <property type="entry name" value="Thioredoxin_domain"/>
</dbReference>
<reference evidence="4 5" key="1">
    <citation type="submission" date="2024-01" db="EMBL/GenBank/DDBJ databases">
        <authorList>
            <person name="Waweru B."/>
        </authorList>
    </citation>
    <scope>NUCLEOTIDE SEQUENCE [LARGE SCALE GENOMIC DNA]</scope>
</reference>
<comment type="caution">
    <text evidence="4">The sequence shown here is derived from an EMBL/GenBank/DDBJ whole genome shotgun (WGS) entry which is preliminary data.</text>
</comment>
<dbReference type="Proteomes" id="UP001314170">
    <property type="component" value="Unassembled WGS sequence"/>
</dbReference>